<gene>
    <name evidence="1" type="ORF">SAMN04488004_101292</name>
</gene>
<reference evidence="1 2" key="1">
    <citation type="submission" date="2016-10" db="EMBL/GenBank/DDBJ databases">
        <authorList>
            <person name="de Groot N.N."/>
        </authorList>
    </citation>
    <scope>NUCLEOTIDE SEQUENCE [LARGE SCALE GENOMIC DNA]</scope>
    <source>
        <strain evidence="1 2">DSM 16199</strain>
    </source>
</reference>
<organism evidence="1 2">
    <name type="scientific">Loktanella salsilacus</name>
    <dbReference type="NCBI Taxonomy" id="195913"/>
    <lineage>
        <taxon>Bacteria</taxon>
        <taxon>Pseudomonadati</taxon>
        <taxon>Pseudomonadota</taxon>
        <taxon>Alphaproteobacteria</taxon>
        <taxon>Rhodobacterales</taxon>
        <taxon>Roseobacteraceae</taxon>
        <taxon>Loktanella</taxon>
    </lineage>
</organism>
<evidence type="ECO:0000313" key="1">
    <source>
        <dbReference type="EMBL" id="SFK74572.1"/>
    </source>
</evidence>
<dbReference type="RefSeq" id="WP_090184521.1">
    <property type="nucleotide sequence ID" value="NZ_CAXIDI010000018.1"/>
</dbReference>
<dbReference type="Proteomes" id="UP000199550">
    <property type="component" value="Unassembled WGS sequence"/>
</dbReference>
<accession>A0A1I4C0I6</accession>
<sequence length="140" mass="15335">MLWFAIACQMGLCTDRRPPPTAEPYMIVNDGGGQLISAEADRADLLAWGGRVEVRGFCRSACVIFTTLPNACVGPAATIGFHGSNVNKGPIGNQQMARYLRGAAKRKFLAEWQFIPPTEIHKITARRYAALDPQIKLCDN</sequence>
<dbReference type="EMBL" id="FOTF01000001">
    <property type="protein sequence ID" value="SFK74572.1"/>
    <property type="molecule type" value="Genomic_DNA"/>
</dbReference>
<evidence type="ECO:0000313" key="2">
    <source>
        <dbReference type="Proteomes" id="UP000199550"/>
    </source>
</evidence>
<protein>
    <submittedName>
        <fullName evidence="1">Uncharacterized protein</fullName>
    </submittedName>
</protein>
<proteinExistence type="predicted"/>
<name>A0A1I4C0I6_9RHOB</name>
<dbReference type="AlphaFoldDB" id="A0A1I4C0I6"/>
<keyword evidence="2" id="KW-1185">Reference proteome</keyword>
<dbReference type="OrthoDB" id="7774376at2"/>
<dbReference type="GeneID" id="97890545"/>